<reference evidence="2" key="1">
    <citation type="journal article" date="2019" name="Int. J. Syst. Evol. Microbiol.">
        <title>The Global Catalogue of Microorganisms (GCM) 10K type strain sequencing project: providing services to taxonomists for standard genome sequencing and annotation.</title>
        <authorList>
            <consortium name="The Broad Institute Genomics Platform"/>
            <consortium name="The Broad Institute Genome Sequencing Center for Infectious Disease"/>
            <person name="Wu L."/>
            <person name="Ma J."/>
        </authorList>
    </citation>
    <scope>NUCLEOTIDE SEQUENCE [LARGE SCALE GENOMIC DNA]</scope>
    <source>
        <strain evidence="2">CGMCC 4.1434</strain>
    </source>
</reference>
<evidence type="ECO:0000313" key="1">
    <source>
        <dbReference type="EMBL" id="MFC5590157.1"/>
    </source>
</evidence>
<dbReference type="RefSeq" id="WP_381436150.1">
    <property type="nucleotide sequence ID" value="NZ_JBHSNO010000007.1"/>
</dbReference>
<comment type="caution">
    <text evidence="1">The sequence shown here is derived from an EMBL/GenBank/DDBJ whole genome shotgun (WGS) entry which is preliminary data.</text>
</comment>
<protein>
    <recommendedName>
        <fullName evidence="3">Plasmid segregation centromere-binding protein ParR</fullName>
    </recommendedName>
</protein>
<keyword evidence="2" id="KW-1185">Reference proteome</keyword>
<dbReference type="EMBL" id="JBHSNO010000007">
    <property type="protein sequence ID" value="MFC5590157.1"/>
    <property type="molecule type" value="Genomic_DNA"/>
</dbReference>
<name>A0ABW0TLC9_9BACL</name>
<sequence>MSETGLKRGQPITFRLPSDTSDHTLKQLQKLKEVERRNFSSKIAQFVIEGVNDSLIKQREAITIPLPKGLTKAQRDWLRHEHSEALLGSIVYQLIADPVRTAALYASLNSNAIDVDAALYVQQETTAALDETAIPAIPDNPLPSTVIDDGDDLDNFDWDQVAMTEASVEVEEETDPLADFLAQMNK</sequence>
<evidence type="ECO:0008006" key="3">
    <source>
        <dbReference type="Google" id="ProtNLM"/>
    </source>
</evidence>
<proteinExistence type="predicted"/>
<accession>A0ABW0TLC9</accession>
<organism evidence="1 2">
    <name type="scientific">Sporosarcina soli</name>
    <dbReference type="NCBI Taxonomy" id="334736"/>
    <lineage>
        <taxon>Bacteria</taxon>
        <taxon>Bacillati</taxon>
        <taxon>Bacillota</taxon>
        <taxon>Bacilli</taxon>
        <taxon>Bacillales</taxon>
        <taxon>Caryophanaceae</taxon>
        <taxon>Sporosarcina</taxon>
    </lineage>
</organism>
<gene>
    <name evidence="1" type="ORF">ACFPRA_14730</name>
</gene>
<dbReference type="Proteomes" id="UP001596109">
    <property type="component" value="Unassembled WGS sequence"/>
</dbReference>
<evidence type="ECO:0000313" key="2">
    <source>
        <dbReference type="Proteomes" id="UP001596109"/>
    </source>
</evidence>